<gene>
    <name evidence="2" type="ORF">DS745_01580</name>
</gene>
<reference evidence="2 3" key="1">
    <citation type="journal article" date="2019" name="Int. J. Syst. Evol. Microbiol.">
        <title>Anaerobacillus alkaliphilus sp. nov., a novel alkaliphilic and moderately halophilic bacterium.</title>
        <authorList>
            <person name="Borsodi A.K."/>
            <person name="Aszalos J.M."/>
            <person name="Bihari P."/>
            <person name="Nagy I."/>
            <person name="Schumann P."/>
            <person name="Sproer C."/>
            <person name="Kovacs A.L."/>
            <person name="Boka K."/>
            <person name="Dobosy P."/>
            <person name="Ovari M."/>
            <person name="Szili-Kovacs T."/>
            <person name="Toth E."/>
        </authorList>
    </citation>
    <scope>NUCLEOTIDE SEQUENCE [LARGE SCALE GENOMIC DNA]</scope>
    <source>
        <strain evidence="2 3">B16-10</strain>
    </source>
</reference>
<protein>
    <recommendedName>
        <fullName evidence="4">Spore coat protein</fullName>
    </recommendedName>
</protein>
<sequence length="108" mass="12540">MEQDLNQQKIMELVVDRVLKKHGVLDEKPELDDVEKKRISEIVQNIKTDVEKFIENANKVKTENDFAQNNVTHEMSEPVQENVVKNPSTFSSNNDVKAAKTFFNRPKR</sequence>
<evidence type="ECO:0000256" key="1">
    <source>
        <dbReference type="SAM" id="Coils"/>
    </source>
</evidence>
<proteinExistence type="predicted"/>
<name>A0A4Q0VXH9_9BACI</name>
<feature type="coiled-coil region" evidence="1">
    <location>
        <begin position="43"/>
        <end position="70"/>
    </location>
</feature>
<accession>A0A4Q0VXH9</accession>
<dbReference type="AlphaFoldDB" id="A0A4Q0VXH9"/>
<dbReference type="RefSeq" id="WP_129076450.1">
    <property type="nucleotide sequence ID" value="NZ_QOUX01000001.1"/>
</dbReference>
<dbReference type="OrthoDB" id="2739784at2"/>
<keyword evidence="1" id="KW-0175">Coiled coil</keyword>
<organism evidence="2 3">
    <name type="scientific">Anaerobacillus alkaliphilus</name>
    <dbReference type="NCBI Taxonomy" id="1548597"/>
    <lineage>
        <taxon>Bacteria</taxon>
        <taxon>Bacillati</taxon>
        <taxon>Bacillota</taxon>
        <taxon>Bacilli</taxon>
        <taxon>Bacillales</taxon>
        <taxon>Bacillaceae</taxon>
        <taxon>Anaerobacillus</taxon>
    </lineage>
</organism>
<comment type="caution">
    <text evidence="2">The sequence shown here is derived from an EMBL/GenBank/DDBJ whole genome shotgun (WGS) entry which is preliminary data.</text>
</comment>
<keyword evidence="3" id="KW-1185">Reference proteome</keyword>
<evidence type="ECO:0000313" key="2">
    <source>
        <dbReference type="EMBL" id="RXJ04102.1"/>
    </source>
</evidence>
<evidence type="ECO:0000313" key="3">
    <source>
        <dbReference type="Proteomes" id="UP000290649"/>
    </source>
</evidence>
<dbReference type="Proteomes" id="UP000290649">
    <property type="component" value="Unassembled WGS sequence"/>
</dbReference>
<dbReference type="EMBL" id="QOUX01000001">
    <property type="protein sequence ID" value="RXJ04102.1"/>
    <property type="molecule type" value="Genomic_DNA"/>
</dbReference>
<evidence type="ECO:0008006" key="4">
    <source>
        <dbReference type="Google" id="ProtNLM"/>
    </source>
</evidence>